<dbReference type="AlphaFoldDB" id="A0A6S6R1F5"/>
<organism evidence="8 9">
    <name type="scientific">Anaerocolumna cellulosilytica</name>
    <dbReference type="NCBI Taxonomy" id="433286"/>
    <lineage>
        <taxon>Bacteria</taxon>
        <taxon>Bacillati</taxon>
        <taxon>Bacillota</taxon>
        <taxon>Clostridia</taxon>
        <taxon>Lachnospirales</taxon>
        <taxon>Lachnospiraceae</taxon>
        <taxon>Anaerocolumna</taxon>
    </lineage>
</organism>
<dbReference type="CDD" id="cd06261">
    <property type="entry name" value="TM_PBP2"/>
    <property type="match status" value="1"/>
</dbReference>
<comment type="subcellular location">
    <subcellularLocation>
        <location evidence="1 7">Cell membrane</location>
        <topology evidence="1 7">Multi-pass membrane protein</topology>
    </subcellularLocation>
</comment>
<evidence type="ECO:0000256" key="1">
    <source>
        <dbReference type="ARBA" id="ARBA00004651"/>
    </source>
</evidence>
<dbReference type="PANTHER" id="PTHR30614:SF41">
    <property type="entry name" value="INNER MEMBRANE AMINO-ACID ABC TRANSPORTER PERMEASE PROTEIN YHDY"/>
    <property type="match status" value="1"/>
</dbReference>
<feature type="transmembrane region" description="Helical" evidence="7">
    <location>
        <begin position="62"/>
        <end position="79"/>
    </location>
</feature>
<keyword evidence="5 7" id="KW-1133">Transmembrane helix</keyword>
<dbReference type="SUPFAM" id="SSF161098">
    <property type="entry name" value="MetI-like"/>
    <property type="match status" value="1"/>
</dbReference>
<keyword evidence="6 7" id="KW-0472">Membrane</keyword>
<evidence type="ECO:0000256" key="4">
    <source>
        <dbReference type="ARBA" id="ARBA00022692"/>
    </source>
</evidence>
<keyword evidence="9" id="KW-1185">Reference proteome</keyword>
<proteinExistence type="inferred from homology"/>
<keyword evidence="3" id="KW-1003">Cell membrane</keyword>
<dbReference type="GO" id="GO:0022857">
    <property type="term" value="F:transmembrane transporter activity"/>
    <property type="evidence" value="ECO:0007669"/>
    <property type="project" value="InterPro"/>
</dbReference>
<gene>
    <name evidence="8" type="ORF">acsn021_09840</name>
</gene>
<dbReference type="PANTHER" id="PTHR30614">
    <property type="entry name" value="MEMBRANE COMPONENT OF AMINO ACID ABC TRANSPORTER"/>
    <property type="match status" value="1"/>
</dbReference>
<dbReference type="PROSITE" id="PS50928">
    <property type="entry name" value="ABC_TM1"/>
    <property type="match status" value="1"/>
</dbReference>
<evidence type="ECO:0000256" key="6">
    <source>
        <dbReference type="ARBA" id="ARBA00023136"/>
    </source>
</evidence>
<evidence type="ECO:0000256" key="3">
    <source>
        <dbReference type="ARBA" id="ARBA00022475"/>
    </source>
</evidence>
<evidence type="ECO:0000256" key="7">
    <source>
        <dbReference type="RuleBase" id="RU363032"/>
    </source>
</evidence>
<evidence type="ECO:0000256" key="5">
    <source>
        <dbReference type="ARBA" id="ARBA00022989"/>
    </source>
</evidence>
<evidence type="ECO:0000256" key="2">
    <source>
        <dbReference type="ARBA" id="ARBA00022448"/>
    </source>
</evidence>
<evidence type="ECO:0000313" key="9">
    <source>
        <dbReference type="Proteomes" id="UP000515561"/>
    </source>
</evidence>
<feature type="transmembrane region" description="Helical" evidence="7">
    <location>
        <begin position="20"/>
        <end position="41"/>
    </location>
</feature>
<evidence type="ECO:0000313" key="8">
    <source>
        <dbReference type="EMBL" id="BCJ93415.1"/>
    </source>
</evidence>
<dbReference type="InterPro" id="IPR010065">
    <property type="entry name" value="AA_ABC_transptr_permease_3TM"/>
</dbReference>
<dbReference type="InterPro" id="IPR035906">
    <property type="entry name" value="MetI-like_sf"/>
</dbReference>
<dbReference type="InterPro" id="IPR043429">
    <property type="entry name" value="ArtM/GltK/GlnP/TcyL/YhdX-like"/>
</dbReference>
<dbReference type="GO" id="GO:0006865">
    <property type="term" value="P:amino acid transport"/>
    <property type="evidence" value="ECO:0007669"/>
    <property type="project" value="TreeGrafter"/>
</dbReference>
<feature type="transmembrane region" description="Helical" evidence="7">
    <location>
        <begin position="184"/>
        <end position="204"/>
    </location>
</feature>
<keyword evidence="2 7" id="KW-0813">Transport</keyword>
<dbReference type="KEGG" id="acel:acsn021_09840"/>
<sequence>MSDILSRNNLLFMLDGLKLTVFLSIATILLSMCFGTLFAIIRTYAKGNLLPLAKITGAYIEFFRCTPNILWIFFFRFIIPGNVIAKEIFAFTLFTSAIMAEIIRGGLNGIPKGQFEAAASQGFSFPRTMLYLILPQTYKQIIPSVLSQMITVIKDTAYLKAVDIAELSRNTDIVMGKAVTATEIMSLFALLAAIYFVICFILSVSVRTYQKKVMATG</sequence>
<dbReference type="Gene3D" id="1.10.3720.10">
    <property type="entry name" value="MetI-like"/>
    <property type="match status" value="1"/>
</dbReference>
<dbReference type="Pfam" id="PF00528">
    <property type="entry name" value="BPD_transp_1"/>
    <property type="match status" value="1"/>
</dbReference>
<dbReference type="Proteomes" id="UP000515561">
    <property type="component" value="Chromosome"/>
</dbReference>
<dbReference type="EMBL" id="AP023367">
    <property type="protein sequence ID" value="BCJ93415.1"/>
    <property type="molecule type" value="Genomic_DNA"/>
</dbReference>
<comment type="similarity">
    <text evidence="7">Belongs to the binding-protein-dependent transport system permease family.</text>
</comment>
<dbReference type="GO" id="GO:0043190">
    <property type="term" value="C:ATP-binding cassette (ABC) transporter complex"/>
    <property type="evidence" value="ECO:0007669"/>
    <property type="project" value="InterPro"/>
</dbReference>
<accession>A0A6S6R1F5</accession>
<dbReference type="RefSeq" id="WP_184090577.1">
    <property type="nucleotide sequence ID" value="NZ_AP023367.1"/>
</dbReference>
<keyword evidence="4 7" id="KW-0812">Transmembrane</keyword>
<reference evidence="8 9" key="1">
    <citation type="journal article" date="2016" name="Int. J. Syst. Evol. Microbiol.">
        <title>Descriptions of Anaerotaenia torta gen. nov., sp. nov. and Anaerocolumna cellulosilytica gen. nov., sp. nov. isolated from a methanogenic reactor of cattle waste.</title>
        <authorList>
            <person name="Uek A."/>
            <person name="Ohtaki Y."/>
            <person name="Kaku N."/>
            <person name="Ueki K."/>
        </authorList>
    </citation>
    <scope>NUCLEOTIDE SEQUENCE [LARGE SCALE GENOMIC DNA]</scope>
    <source>
        <strain evidence="8 9">SN021</strain>
    </source>
</reference>
<dbReference type="NCBIfam" id="TIGR01726">
    <property type="entry name" value="HEQRo_perm_3TM"/>
    <property type="match status" value="1"/>
</dbReference>
<dbReference type="InterPro" id="IPR000515">
    <property type="entry name" value="MetI-like"/>
</dbReference>
<name>A0A6S6R1F5_9FIRM</name>
<protein>
    <submittedName>
        <fullName evidence="8">Amino acid ABC transporter permease</fullName>
    </submittedName>
</protein>